<proteinExistence type="predicted"/>
<protein>
    <submittedName>
        <fullName evidence="1">Glycosyl transferase</fullName>
    </submittedName>
</protein>
<dbReference type="Proteomes" id="UP000609879">
    <property type="component" value="Unassembled WGS sequence"/>
</dbReference>
<dbReference type="Gene3D" id="3.40.50.2000">
    <property type="entry name" value="Glycogen Phosphorylase B"/>
    <property type="match status" value="2"/>
</dbReference>
<dbReference type="EMBL" id="BOMI01000117">
    <property type="protein sequence ID" value="GID77290.1"/>
    <property type="molecule type" value="Genomic_DNA"/>
</dbReference>
<sequence length="345" mass="37572">MQDRPEVMFRLSGRVDVDDWRRRHERGEVPDAWPYGLDRMAAHGVRVTPAPAYTGDPRVARLARGLGGRYEWLESRTSAGAPDAVLCWDERVGVPSARNARGPKVLTGVIWLTDEQRTSRTHRLLAGSALRRAHRVWALSSAQLPVLRDDFGVPEKHLVHLPFGIDTDFFRPAATDPEPGLVIGAGNDRHRDHPALVAAVGTLRRTDPAVRLELATRQAIEVPAELGARHTALTHPQMRALYGRGAVVAVALRPNLHVSGISVILEAMACGRPVVVSDTPGMRDYVTHGSTGLLVPPGEVSAFAAAIRDLLTDPQRAAEMGAAARRDVERRFSTQVQAGHLAALL</sequence>
<dbReference type="SUPFAM" id="SSF53756">
    <property type="entry name" value="UDP-Glycosyltransferase/glycogen phosphorylase"/>
    <property type="match status" value="1"/>
</dbReference>
<evidence type="ECO:0000313" key="1">
    <source>
        <dbReference type="EMBL" id="GID77290.1"/>
    </source>
</evidence>
<gene>
    <name evidence="1" type="ORF">Ade02nite_59310</name>
</gene>
<organism evidence="1 2">
    <name type="scientific">Paractinoplanes deccanensis</name>
    <dbReference type="NCBI Taxonomy" id="113561"/>
    <lineage>
        <taxon>Bacteria</taxon>
        <taxon>Bacillati</taxon>
        <taxon>Actinomycetota</taxon>
        <taxon>Actinomycetes</taxon>
        <taxon>Micromonosporales</taxon>
        <taxon>Micromonosporaceae</taxon>
        <taxon>Paractinoplanes</taxon>
    </lineage>
</organism>
<dbReference type="GO" id="GO:0016740">
    <property type="term" value="F:transferase activity"/>
    <property type="evidence" value="ECO:0007669"/>
    <property type="project" value="UniProtKB-KW"/>
</dbReference>
<keyword evidence="1" id="KW-0808">Transferase</keyword>
<dbReference type="RefSeq" id="WP_203771115.1">
    <property type="nucleotide sequence ID" value="NZ_BAAABO010000002.1"/>
</dbReference>
<comment type="caution">
    <text evidence="1">The sequence shown here is derived from an EMBL/GenBank/DDBJ whole genome shotgun (WGS) entry which is preliminary data.</text>
</comment>
<dbReference type="PANTHER" id="PTHR12526">
    <property type="entry name" value="GLYCOSYLTRANSFERASE"/>
    <property type="match status" value="1"/>
</dbReference>
<dbReference type="CDD" id="cd03801">
    <property type="entry name" value="GT4_PimA-like"/>
    <property type="match status" value="1"/>
</dbReference>
<keyword evidence="2" id="KW-1185">Reference proteome</keyword>
<accession>A0ABQ3YBJ7</accession>
<reference evidence="1 2" key="1">
    <citation type="submission" date="2021-01" db="EMBL/GenBank/DDBJ databases">
        <title>Whole genome shotgun sequence of Actinoplanes deccanensis NBRC 13994.</title>
        <authorList>
            <person name="Komaki H."/>
            <person name="Tamura T."/>
        </authorList>
    </citation>
    <scope>NUCLEOTIDE SEQUENCE [LARGE SCALE GENOMIC DNA]</scope>
    <source>
        <strain evidence="1 2">NBRC 13994</strain>
    </source>
</reference>
<dbReference type="PANTHER" id="PTHR12526:SF590">
    <property type="entry name" value="ALPHA-MALTOSE-1-PHOSPHATE SYNTHASE"/>
    <property type="match status" value="1"/>
</dbReference>
<name>A0ABQ3YBJ7_9ACTN</name>
<dbReference type="Pfam" id="PF13692">
    <property type="entry name" value="Glyco_trans_1_4"/>
    <property type="match status" value="1"/>
</dbReference>
<evidence type="ECO:0000313" key="2">
    <source>
        <dbReference type="Proteomes" id="UP000609879"/>
    </source>
</evidence>